<evidence type="ECO:0000256" key="7">
    <source>
        <dbReference type="ARBA" id="ARBA00023235"/>
    </source>
</evidence>
<proteinExistence type="predicted"/>
<evidence type="ECO:0000256" key="2">
    <source>
        <dbReference type="ARBA" id="ARBA00004829"/>
    </source>
</evidence>
<reference evidence="9 10" key="1">
    <citation type="submission" date="2023-10" db="EMBL/GenBank/DDBJ databases">
        <title>Microbacterium xanthum sp. nov., isolated from seaweed.</title>
        <authorList>
            <person name="Lee S.D."/>
        </authorList>
    </citation>
    <scope>NUCLEOTIDE SEQUENCE [LARGE SCALE GENOMIC DNA]</scope>
    <source>
        <strain evidence="9 10">KCTC 19124</strain>
    </source>
</reference>
<comment type="pathway">
    <text evidence="2">Carotenoid biosynthesis.</text>
</comment>
<evidence type="ECO:0000256" key="5">
    <source>
        <dbReference type="ARBA" id="ARBA00022989"/>
    </source>
</evidence>
<dbReference type="Proteomes" id="UP001291912">
    <property type="component" value="Unassembled WGS sequence"/>
</dbReference>
<evidence type="ECO:0000256" key="3">
    <source>
        <dbReference type="ARBA" id="ARBA00022692"/>
    </source>
</evidence>
<keyword evidence="7" id="KW-0413">Isomerase</keyword>
<sequence>MPGVYLGAILLSLTGIVLLDARFGLALARHPARTLAATAAGTAFFLAWDLIGISAGVFVQGDSPLYLGIDLAPHLPLEELVFLVFLSYLSLVCWRAAMRVIEGRTRPVADSDGAERT</sequence>
<feature type="transmembrane region" description="Helical" evidence="8">
    <location>
        <begin position="35"/>
        <end position="60"/>
    </location>
</feature>
<keyword evidence="3 8" id="KW-0812">Transmembrane</keyword>
<name>A0ABU5N791_9MICO</name>
<evidence type="ECO:0000256" key="8">
    <source>
        <dbReference type="SAM" id="Phobius"/>
    </source>
</evidence>
<accession>A0ABU5N791</accession>
<organism evidence="9 10">
    <name type="scientific">Microbacterium aquimaris</name>
    <dbReference type="NCBI Taxonomy" id="459816"/>
    <lineage>
        <taxon>Bacteria</taxon>
        <taxon>Bacillati</taxon>
        <taxon>Actinomycetota</taxon>
        <taxon>Actinomycetes</taxon>
        <taxon>Micrococcales</taxon>
        <taxon>Microbacteriaceae</taxon>
        <taxon>Microbacterium</taxon>
    </lineage>
</organism>
<dbReference type="NCBIfam" id="TIGR03462">
    <property type="entry name" value="CarR_dom_SF"/>
    <property type="match status" value="1"/>
</dbReference>
<keyword evidence="4" id="KW-0125">Carotenoid biosynthesis</keyword>
<feature type="transmembrane region" description="Helical" evidence="8">
    <location>
        <begin position="80"/>
        <end position="97"/>
    </location>
</feature>
<evidence type="ECO:0000313" key="9">
    <source>
        <dbReference type="EMBL" id="MDZ8161954.1"/>
    </source>
</evidence>
<keyword evidence="6 8" id="KW-0472">Membrane</keyword>
<comment type="subcellular location">
    <subcellularLocation>
        <location evidence="1">Membrane</location>
        <topology evidence="1">Multi-pass membrane protein</topology>
    </subcellularLocation>
</comment>
<keyword evidence="10" id="KW-1185">Reference proteome</keyword>
<evidence type="ECO:0000256" key="4">
    <source>
        <dbReference type="ARBA" id="ARBA00022746"/>
    </source>
</evidence>
<evidence type="ECO:0000256" key="1">
    <source>
        <dbReference type="ARBA" id="ARBA00004141"/>
    </source>
</evidence>
<dbReference type="InterPro" id="IPR017825">
    <property type="entry name" value="Lycopene_cyclase_dom"/>
</dbReference>
<comment type="caution">
    <text evidence="9">The sequence shown here is derived from an EMBL/GenBank/DDBJ whole genome shotgun (WGS) entry which is preliminary data.</text>
</comment>
<dbReference type="RefSeq" id="WP_194424457.1">
    <property type="nucleotide sequence ID" value="NZ_BAAAPT010000002.1"/>
</dbReference>
<keyword evidence="5 8" id="KW-1133">Transmembrane helix</keyword>
<evidence type="ECO:0000256" key="6">
    <source>
        <dbReference type="ARBA" id="ARBA00023136"/>
    </source>
</evidence>
<evidence type="ECO:0000313" key="10">
    <source>
        <dbReference type="Proteomes" id="UP001291912"/>
    </source>
</evidence>
<gene>
    <name evidence="9" type="ORF">R2Q92_08865</name>
</gene>
<protein>
    <submittedName>
        <fullName evidence="9">Lycopene cyclase domain-containing protein</fullName>
    </submittedName>
</protein>
<feature type="transmembrane region" description="Helical" evidence="8">
    <location>
        <begin position="6"/>
        <end position="28"/>
    </location>
</feature>
<dbReference type="EMBL" id="JAWJYN010000002">
    <property type="protein sequence ID" value="MDZ8161954.1"/>
    <property type="molecule type" value="Genomic_DNA"/>
</dbReference>